<dbReference type="SMART" id="SM00065">
    <property type="entry name" value="GAF"/>
    <property type="match status" value="2"/>
</dbReference>
<dbReference type="SMART" id="SM00387">
    <property type="entry name" value="HATPase_c"/>
    <property type="match status" value="1"/>
</dbReference>
<dbReference type="Pfam" id="PF02518">
    <property type="entry name" value="HATPase_c"/>
    <property type="match status" value="1"/>
</dbReference>
<keyword evidence="1" id="KW-0808">Transferase</keyword>
<dbReference type="GO" id="GO:0046983">
    <property type="term" value="F:protein dimerization activity"/>
    <property type="evidence" value="ECO:0007669"/>
    <property type="project" value="InterPro"/>
</dbReference>
<keyword evidence="7" id="KW-1185">Reference proteome</keyword>
<keyword evidence="2" id="KW-0418">Kinase</keyword>
<dbReference type="GO" id="GO:0000155">
    <property type="term" value="F:phosphorelay sensor kinase activity"/>
    <property type="evidence" value="ECO:0007669"/>
    <property type="project" value="InterPro"/>
</dbReference>
<feature type="domain" description="GAF" evidence="4">
    <location>
        <begin position="22"/>
        <end position="156"/>
    </location>
</feature>
<evidence type="ECO:0000256" key="1">
    <source>
        <dbReference type="ARBA" id="ARBA00022679"/>
    </source>
</evidence>
<feature type="domain" description="Histidine kinase/HSP90-like ATPase" evidence="5">
    <location>
        <begin position="452"/>
        <end position="548"/>
    </location>
</feature>
<dbReference type="InterPro" id="IPR050482">
    <property type="entry name" value="Sensor_HK_TwoCompSys"/>
</dbReference>
<keyword evidence="3" id="KW-0902">Two-component regulatory system</keyword>
<dbReference type="SUPFAM" id="SSF55781">
    <property type="entry name" value="GAF domain-like"/>
    <property type="match status" value="2"/>
</dbReference>
<accession>A0AAQ0BY20</accession>
<dbReference type="Gene3D" id="3.30.565.10">
    <property type="entry name" value="Histidine kinase-like ATPase, C-terminal domain"/>
    <property type="match status" value="1"/>
</dbReference>
<dbReference type="InterPro" id="IPR003018">
    <property type="entry name" value="GAF"/>
</dbReference>
<dbReference type="Gene3D" id="1.20.5.1930">
    <property type="match status" value="1"/>
</dbReference>
<organism evidence="6 7">
    <name type="scientific">Schaalia meyeri</name>
    <dbReference type="NCBI Taxonomy" id="52773"/>
    <lineage>
        <taxon>Bacteria</taxon>
        <taxon>Bacillati</taxon>
        <taxon>Actinomycetota</taxon>
        <taxon>Actinomycetes</taxon>
        <taxon>Actinomycetales</taxon>
        <taxon>Actinomycetaceae</taxon>
        <taxon>Schaalia</taxon>
    </lineage>
</organism>
<dbReference type="InterPro" id="IPR029016">
    <property type="entry name" value="GAF-like_dom_sf"/>
</dbReference>
<dbReference type="RefSeq" id="WP_074632480.1">
    <property type="nucleotide sequence ID" value="NZ_CP066065.1"/>
</dbReference>
<feature type="domain" description="GAF" evidence="4">
    <location>
        <begin position="177"/>
        <end position="320"/>
    </location>
</feature>
<dbReference type="PANTHER" id="PTHR24421">
    <property type="entry name" value="NITRATE/NITRITE SENSOR PROTEIN NARX-RELATED"/>
    <property type="match status" value="1"/>
</dbReference>
<dbReference type="Pfam" id="PF01590">
    <property type="entry name" value="GAF"/>
    <property type="match status" value="1"/>
</dbReference>
<dbReference type="Gene3D" id="3.30.450.40">
    <property type="match status" value="2"/>
</dbReference>
<evidence type="ECO:0000259" key="4">
    <source>
        <dbReference type="SMART" id="SM00065"/>
    </source>
</evidence>
<dbReference type="SUPFAM" id="SSF55874">
    <property type="entry name" value="ATPase domain of HSP90 chaperone/DNA topoisomerase II/histidine kinase"/>
    <property type="match status" value="1"/>
</dbReference>
<evidence type="ECO:0000256" key="3">
    <source>
        <dbReference type="ARBA" id="ARBA00023012"/>
    </source>
</evidence>
<evidence type="ECO:0000313" key="7">
    <source>
        <dbReference type="Proteomes" id="UP000595220"/>
    </source>
</evidence>
<dbReference type="PANTHER" id="PTHR24421:SF56">
    <property type="entry name" value="OXYGEN SENSOR HISTIDINE KINASE RESPONSE REGULATOR DOST"/>
    <property type="match status" value="1"/>
</dbReference>
<reference evidence="6 7" key="1">
    <citation type="submission" date="2020-12" db="EMBL/GenBank/DDBJ databases">
        <title>FDA dAtabase for Regulatory Grade micrObial Sequences (FDA-ARGOS): Supporting development and validation of Infectious Disease Dx tests.</title>
        <authorList>
            <person name="Sproer C."/>
            <person name="Gronow S."/>
            <person name="Severitt S."/>
            <person name="Schroder I."/>
            <person name="Tallon L."/>
            <person name="Sadzewicz L."/>
            <person name="Zhao X."/>
            <person name="Boylan J."/>
            <person name="Ott S."/>
            <person name="Bowen H."/>
            <person name="Vavikolanu K."/>
            <person name="Mehta A."/>
            <person name="Aluvathingal J."/>
            <person name="Nadendla S."/>
            <person name="Lowell S."/>
            <person name="Myers T."/>
            <person name="Yan Y."/>
            <person name="Sichtig H."/>
        </authorList>
    </citation>
    <scope>NUCLEOTIDE SEQUENCE [LARGE SCALE GENOMIC DNA]</scope>
    <source>
        <strain evidence="6 7">FDAARGOS_985</strain>
    </source>
</reference>
<proteinExistence type="predicted"/>
<evidence type="ECO:0000313" key="6">
    <source>
        <dbReference type="EMBL" id="QQC44588.1"/>
    </source>
</evidence>
<dbReference type="GO" id="GO:0016020">
    <property type="term" value="C:membrane"/>
    <property type="evidence" value="ECO:0007669"/>
    <property type="project" value="InterPro"/>
</dbReference>
<dbReference type="InterPro" id="IPR003594">
    <property type="entry name" value="HATPase_dom"/>
</dbReference>
<protein>
    <submittedName>
        <fullName evidence="6">GAF domain-containing protein</fullName>
    </submittedName>
</protein>
<name>A0AAQ0BY20_9ACTO</name>
<dbReference type="EMBL" id="CP066065">
    <property type="protein sequence ID" value="QQC44588.1"/>
    <property type="molecule type" value="Genomic_DNA"/>
</dbReference>
<dbReference type="Pfam" id="PF13185">
    <property type="entry name" value="GAF_2"/>
    <property type="match status" value="1"/>
</dbReference>
<evidence type="ECO:0000256" key="2">
    <source>
        <dbReference type="ARBA" id="ARBA00022777"/>
    </source>
</evidence>
<dbReference type="Proteomes" id="UP000595220">
    <property type="component" value="Chromosome"/>
</dbReference>
<dbReference type="AlphaFoldDB" id="A0AAQ0BY20"/>
<dbReference type="InterPro" id="IPR011712">
    <property type="entry name" value="Sig_transdc_His_kin_sub3_dim/P"/>
</dbReference>
<dbReference type="Pfam" id="PF07730">
    <property type="entry name" value="HisKA_3"/>
    <property type="match status" value="1"/>
</dbReference>
<evidence type="ECO:0000259" key="5">
    <source>
        <dbReference type="SMART" id="SM00387"/>
    </source>
</evidence>
<gene>
    <name evidence="6" type="ORF">I6H42_04180</name>
</gene>
<sequence length="550" mass="58399">MSPDRMDFTLLEAALDLTSSLDLQAGLQNFVNQACALTASPHAVLSVLDTWGATTLQLEHHESLPGPDVPRSLMTSIPVTEPLLVNSPADAPDLTLPASTPPFLGVSVLVHEQVYGRLYLAGKPGGYTASDTAVLTALAPAAGIAVKNAHLYADSRRTERWISASQSLTTTMLEGADEEEALELIAKTVREVSHADTAIIVLQSVGDTWAAEITDGKNASSLLGLVFPPEGRAMSVLHEGTGMIVDSMARAQIMRLPQLAAFGSALYAPLRSRGISSGVLILLRQIGAPEFDSSELSLAESLASQATLALELASARHAQDVAALLDERDRIGRDLHDFAIQQLFATGMALDTAKQKVAAGQADSASLETLIDSSLASIDEAVRQIRTIVHNLRERDKAVGLVERIRRESSLTRSALGYAPSLVITLDGTAINSDLDNELVVIDEFDGRVDPDLSDDVVAIVREGLSNIARHAHATAATVCVDVSGQGKSGRVRITINDDGRGIDPARTRNSGLANMAERARRHNGSFDTDTGQGGVGTQIRWIAPLEGWA</sequence>
<dbReference type="InterPro" id="IPR036890">
    <property type="entry name" value="HATPase_C_sf"/>
</dbReference>